<dbReference type="RefSeq" id="WP_167546596.1">
    <property type="nucleotide sequence ID" value="NZ_CP036264.1"/>
</dbReference>
<dbReference type="GO" id="GO:0003723">
    <property type="term" value="F:RNA binding"/>
    <property type="evidence" value="ECO:0007669"/>
    <property type="project" value="InterPro"/>
</dbReference>
<dbReference type="SUPFAM" id="SSF52172">
    <property type="entry name" value="CheY-like"/>
    <property type="match status" value="1"/>
</dbReference>
<proteinExistence type="predicted"/>
<dbReference type="SUPFAM" id="SSF117130">
    <property type="entry name" value="CsrA-like"/>
    <property type="match status" value="1"/>
</dbReference>
<gene>
    <name evidence="1" type="ORF">Mal15_05140</name>
</gene>
<reference evidence="1 2" key="1">
    <citation type="submission" date="2019-02" db="EMBL/GenBank/DDBJ databases">
        <title>Planctomycetal bacteria perform biofilm scaping via a novel small molecule.</title>
        <authorList>
            <person name="Jeske O."/>
            <person name="Boedeker C."/>
            <person name="Wiegand S."/>
            <person name="Breitling P."/>
            <person name="Kallscheuer N."/>
            <person name="Jogler M."/>
            <person name="Rohde M."/>
            <person name="Petersen J."/>
            <person name="Medema M.H."/>
            <person name="Surup F."/>
            <person name="Jogler C."/>
        </authorList>
    </citation>
    <scope>NUCLEOTIDE SEQUENCE [LARGE SCALE GENOMIC DNA]</scope>
    <source>
        <strain evidence="1 2">Mal15</strain>
    </source>
</reference>
<keyword evidence="2" id="KW-1185">Reference proteome</keyword>
<dbReference type="InterPro" id="IPR003751">
    <property type="entry name" value="CsrA"/>
</dbReference>
<dbReference type="GO" id="GO:0006402">
    <property type="term" value="P:mRNA catabolic process"/>
    <property type="evidence" value="ECO:0007669"/>
    <property type="project" value="InterPro"/>
</dbReference>
<organism evidence="1 2">
    <name type="scientific">Stieleria maiorica</name>
    <dbReference type="NCBI Taxonomy" id="2795974"/>
    <lineage>
        <taxon>Bacteria</taxon>
        <taxon>Pseudomonadati</taxon>
        <taxon>Planctomycetota</taxon>
        <taxon>Planctomycetia</taxon>
        <taxon>Pirellulales</taxon>
        <taxon>Pirellulaceae</taxon>
        <taxon>Stieleria</taxon>
    </lineage>
</organism>
<dbReference type="Pfam" id="PF02599">
    <property type="entry name" value="CsrA"/>
    <property type="match status" value="1"/>
</dbReference>
<dbReference type="InterPro" id="IPR036107">
    <property type="entry name" value="CsrA_sf"/>
</dbReference>
<evidence type="ECO:0000313" key="2">
    <source>
        <dbReference type="Proteomes" id="UP000321353"/>
    </source>
</evidence>
<dbReference type="AlphaFoldDB" id="A0A5B9M8I2"/>
<name>A0A5B9M8I2_9BACT</name>
<accession>A0A5B9M8I2</accession>
<dbReference type="EMBL" id="CP036264">
    <property type="protein sequence ID" value="QEF96486.1"/>
    <property type="molecule type" value="Genomic_DNA"/>
</dbReference>
<dbReference type="Proteomes" id="UP000321353">
    <property type="component" value="Chromosome"/>
</dbReference>
<dbReference type="KEGG" id="smam:Mal15_05140"/>
<evidence type="ECO:0000313" key="1">
    <source>
        <dbReference type="EMBL" id="QEF96486.1"/>
    </source>
</evidence>
<dbReference type="InterPro" id="IPR011006">
    <property type="entry name" value="CheY-like_superfamily"/>
</dbReference>
<dbReference type="Gene3D" id="2.60.40.4380">
    <property type="entry name" value="Translational regulator CsrA"/>
    <property type="match status" value="1"/>
</dbReference>
<sequence length="247" mass="26797">MLVLSRRENDRIDFPALGISVEVVKLTRSRATLAINAPRHIRICRHEMGKDGSAPLTDESYSAGVRRDVVSRIQDEINAATEKLKAAQEELSAGHTDQALIALAGALAELDALRYGASGVESDRRRTPSQVGAVNDRAVAGGVAEAAARYTYSADQQATQRSRTVVLVAAPDDDRSAEWSAEGYEVTHTSDAMTVLYELSRYEKPDAVVLSTSPDDSDGQSTVRLIRTCSQHPHVPILFSPPDRQTV</sequence>
<dbReference type="GO" id="GO:0006109">
    <property type="term" value="P:regulation of carbohydrate metabolic process"/>
    <property type="evidence" value="ECO:0007669"/>
    <property type="project" value="InterPro"/>
</dbReference>
<protein>
    <submittedName>
        <fullName evidence="1">Carbon storage regulator</fullName>
    </submittedName>
</protein>